<dbReference type="AlphaFoldDB" id="A0A1M7ZJP2"/>
<organism evidence="1 2">
    <name type="scientific">Algoriphagus zhangzhouensis</name>
    <dbReference type="NCBI Taxonomy" id="1073327"/>
    <lineage>
        <taxon>Bacteria</taxon>
        <taxon>Pseudomonadati</taxon>
        <taxon>Bacteroidota</taxon>
        <taxon>Cytophagia</taxon>
        <taxon>Cytophagales</taxon>
        <taxon>Cyclobacteriaceae</taxon>
        <taxon>Algoriphagus</taxon>
    </lineage>
</organism>
<gene>
    <name evidence="1" type="ORF">SAMN04488108_3807</name>
</gene>
<dbReference type="Proteomes" id="UP000184609">
    <property type="component" value="Unassembled WGS sequence"/>
</dbReference>
<protein>
    <submittedName>
        <fullName evidence="1">Uncharacterized protein</fullName>
    </submittedName>
</protein>
<sequence>MQGKIAIALIFLCCIQSCNYRAGSKIQFLEGKWEWMGFYNNGQLKCDTLYTSNVVNFGPNPDEIDEIYGCTDSGTYVHRYLKDELIGVEFSTKVRISEFFLLNKSEGEFSDIEIDSKNEGSMINFSEQTFSIVGDTLVFKDFGIETKVVIEKISKNELILKFENGDTSRFKKLETDS</sequence>
<keyword evidence="2" id="KW-1185">Reference proteome</keyword>
<dbReference type="EMBL" id="FRXN01000006">
    <property type="protein sequence ID" value="SHO65019.1"/>
    <property type="molecule type" value="Genomic_DNA"/>
</dbReference>
<proteinExistence type="predicted"/>
<dbReference type="RefSeq" id="WP_073573400.1">
    <property type="nucleotide sequence ID" value="NZ_FRXN01000006.1"/>
</dbReference>
<accession>A0A1M7ZJP2</accession>
<evidence type="ECO:0000313" key="1">
    <source>
        <dbReference type="EMBL" id="SHO65019.1"/>
    </source>
</evidence>
<reference evidence="2" key="1">
    <citation type="submission" date="2016-12" db="EMBL/GenBank/DDBJ databases">
        <authorList>
            <person name="Varghese N."/>
            <person name="Submissions S."/>
        </authorList>
    </citation>
    <scope>NUCLEOTIDE SEQUENCE [LARGE SCALE GENOMIC DNA]</scope>
    <source>
        <strain evidence="2">DSM 25035</strain>
    </source>
</reference>
<dbReference type="STRING" id="1073327.SAMN04488108_3807"/>
<name>A0A1M7ZJP2_9BACT</name>
<evidence type="ECO:0000313" key="2">
    <source>
        <dbReference type="Proteomes" id="UP000184609"/>
    </source>
</evidence>